<dbReference type="SUPFAM" id="SSF69318">
    <property type="entry name" value="Integrin alpha N-terminal domain"/>
    <property type="match status" value="1"/>
</dbReference>
<organism evidence="2 3">
    <name type="scientific">Halomarina oriensis</name>
    <dbReference type="NCBI Taxonomy" id="671145"/>
    <lineage>
        <taxon>Archaea</taxon>
        <taxon>Methanobacteriati</taxon>
        <taxon>Methanobacteriota</taxon>
        <taxon>Stenosarchaea group</taxon>
        <taxon>Halobacteria</taxon>
        <taxon>Halobacteriales</taxon>
        <taxon>Natronomonadaceae</taxon>
        <taxon>Halomarina</taxon>
    </lineage>
</organism>
<sequence>MAGSGDGPRLLTDPLSKSPQAGQMVAPANGNRSHPRRLFVARNGDLVIDGESRTRFPIDAPPDVRPAAVGNGRYAIYGDVTDRYGHGALGDGLEPSSLIVVDTVERRTVVRSKLDAPMVFEGLQPLVADLDGDGKPEIVTTIADPTHGARIAVYSTAGQRIATGPVYGPGWRHQLAVAPFGPDGTPELAVVLKPHVTHTLEYYRLEGSRLTVRATSEGFSSHTYGSRNIDGAVAADLNDDGTVEILLPTTDRERLAGVAHTAQGPKVRWTWELGARLQSNITGIQLNDGRIAVGVATDDEVLVWSA</sequence>
<dbReference type="AlphaFoldDB" id="A0A6B0GEG1"/>
<feature type="region of interest" description="Disordered" evidence="1">
    <location>
        <begin position="1"/>
        <end position="35"/>
    </location>
</feature>
<evidence type="ECO:0008006" key="4">
    <source>
        <dbReference type="Google" id="ProtNLM"/>
    </source>
</evidence>
<dbReference type="OrthoDB" id="221432at2157"/>
<comment type="caution">
    <text evidence="2">The sequence shown here is derived from an EMBL/GenBank/DDBJ whole genome shotgun (WGS) entry which is preliminary data.</text>
</comment>
<name>A0A6B0GEG1_9EURY</name>
<reference evidence="2 3" key="1">
    <citation type="submission" date="2019-12" db="EMBL/GenBank/DDBJ databases">
        <title>Halocatena pleomorpha gen. nov. sp. nov., an extremely halophilic archaeon of family Halobacteriaceae isolated from saltpan soil.</title>
        <authorList>
            <person name="Pal Y."/>
            <person name="Verma A."/>
            <person name="Krishnamurthi S."/>
            <person name="Kumar P."/>
        </authorList>
    </citation>
    <scope>NUCLEOTIDE SEQUENCE [LARGE SCALE GENOMIC DNA]</scope>
    <source>
        <strain evidence="2 3">JCM 16495</strain>
    </source>
</reference>
<evidence type="ECO:0000313" key="3">
    <source>
        <dbReference type="Proteomes" id="UP000451471"/>
    </source>
</evidence>
<protein>
    <recommendedName>
        <fullName evidence="4">VCBS repeat-containing protein</fullName>
    </recommendedName>
</protein>
<proteinExistence type="predicted"/>
<keyword evidence="3" id="KW-1185">Reference proteome</keyword>
<dbReference type="Proteomes" id="UP000451471">
    <property type="component" value="Unassembled WGS sequence"/>
</dbReference>
<dbReference type="InterPro" id="IPR028994">
    <property type="entry name" value="Integrin_alpha_N"/>
</dbReference>
<evidence type="ECO:0000256" key="1">
    <source>
        <dbReference type="SAM" id="MobiDB-lite"/>
    </source>
</evidence>
<gene>
    <name evidence="2" type="ORF">GQS65_01135</name>
</gene>
<evidence type="ECO:0000313" key="2">
    <source>
        <dbReference type="EMBL" id="MWG33104.1"/>
    </source>
</evidence>
<dbReference type="EMBL" id="WSZK01000003">
    <property type="protein sequence ID" value="MWG33104.1"/>
    <property type="molecule type" value="Genomic_DNA"/>
</dbReference>
<accession>A0A6B0GEG1</accession>
<dbReference type="RefSeq" id="WP_158202837.1">
    <property type="nucleotide sequence ID" value="NZ_WSZK01000003.1"/>
</dbReference>